<evidence type="ECO:0000256" key="12">
    <source>
        <dbReference type="PIRNR" id="PIRNR006446"/>
    </source>
</evidence>
<evidence type="ECO:0000256" key="6">
    <source>
        <dbReference type="ARBA" id="ARBA00022692"/>
    </source>
</evidence>
<keyword evidence="6 12" id="KW-0812">Transmembrane</keyword>
<evidence type="ECO:0000256" key="4">
    <source>
        <dbReference type="ARBA" id="ARBA00022475"/>
    </source>
</evidence>
<keyword evidence="4 12" id="KW-1003">Cell membrane</keyword>
<dbReference type="GO" id="GO:0046872">
    <property type="term" value="F:metal ion binding"/>
    <property type="evidence" value="ECO:0007669"/>
    <property type="project" value="UniProtKB-UniRule"/>
</dbReference>
<dbReference type="PANTHER" id="PTHR30365:SF14">
    <property type="entry name" value="CYTOCHROME BD MENAQUINOL OXIDASE SUBUNIT I-RELATED"/>
    <property type="match status" value="1"/>
</dbReference>
<feature type="transmembrane region" description="Helical" evidence="12">
    <location>
        <begin position="188"/>
        <end position="212"/>
    </location>
</feature>
<keyword evidence="8 12" id="KW-0249">Electron transport</keyword>
<feature type="compositionally biased region" description="Basic and acidic residues" evidence="13">
    <location>
        <begin position="467"/>
        <end position="483"/>
    </location>
</feature>
<feature type="transmembrane region" description="Helical" evidence="12">
    <location>
        <begin position="410"/>
        <end position="433"/>
    </location>
</feature>
<gene>
    <name evidence="14" type="ORF">LHA35_25850</name>
</gene>
<dbReference type="PANTHER" id="PTHR30365">
    <property type="entry name" value="CYTOCHROME D UBIQUINOL OXIDASE"/>
    <property type="match status" value="1"/>
</dbReference>
<keyword evidence="11 12" id="KW-0472">Membrane</keyword>
<feature type="transmembrane region" description="Helical" evidence="12">
    <location>
        <begin position="224"/>
        <end position="241"/>
    </location>
</feature>
<dbReference type="PIRSF" id="PIRSF006446">
    <property type="entry name" value="Cyt_quinol_oxidase_1"/>
    <property type="match status" value="1"/>
</dbReference>
<keyword evidence="7 12" id="KW-0479">Metal-binding</keyword>
<feature type="transmembrane region" description="Helical" evidence="12">
    <location>
        <begin position="130"/>
        <end position="150"/>
    </location>
</feature>
<reference evidence="14" key="1">
    <citation type="submission" date="2021-10" db="EMBL/GenBank/DDBJ databases">
        <title>Roseicella aerolatum sp. nov., isolated from aerosols of e-waste dismantling site.</title>
        <authorList>
            <person name="Qin T."/>
        </authorList>
    </citation>
    <scope>NUCLEOTIDE SEQUENCE</scope>
    <source>
        <strain evidence="14">GB24</strain>
    </source>
</reference>
<sequence length="496" mass="55198">MLWDAFPSALDLARFQFAFTVTFHFLFPAFTIGLASYLAVLEGLWLWTGREKYLDLFRYWLKVFAVNFAMGVVSGIVLSYQFGTNWSVWSDRTGPVLGPLIAYEVLTAFFLEAGFLGVMLFGLGRVGRGLHFTATLLVAIGTLISGFWILSANSWMQTPAGFSIGPDGQFLPEDWWAIIFNPSFPFRYLHTITGAYLTTAMIVGAVGAWHILRDRSNERARVMFSMAMWMAAAVAPAQAFFGDMQGLWALHYQPQKVAAMEGHWETQRGAPLILFGIPDMAREETRLRIEIPKLGSIILVHDPDGEVRGLKDFPKDQRPTNVPLVFWSFRIMVAMGLLMIALGTVSLWLRWRGTLYDRAWFLRWAVAMGPSGLIAVTFGWYVTEAGRQPYTVYGLMRTAESASPIEAPAVLTSLALFMTVYFIVFGAGLWYLFRLFRHPPGPHETGAETEPPIRTAGITPGPQIAPDRARDARPQPAERRDGGGPDGPPLPAGAAE</sequence>
<name>A0A9X1IK83_9PROT</name>
<feature type="transmembrane region" description="Helical" evidence="12">
    <location>
        <begin position="324"/>
        <end position="349"/>
    </location>
</feature>
<evidence type="ECO:0000256" key="3">
    <source>
        <dbReference type="ARBA" id="ARBA00022448"/>
    </source>
</evidence>
<feature type="transmembrane region" description="Helical" evidence="12">
    <location>
        <begin position="59"/>
        <end position="80"/>
    </location>
</feature>
<comment type="similarity">
    <text evidence="2 12">Belongs to the cytochrome ubiquinol oxidase subunit 1 family.</text>
</comment>
<evidence type="ECO:0000256" key="5">
    <source>
        <dbReference type="ARBA" id="ARBA00022617"/>
    </source>
</evidence>
<feature type="transmembrane region" description="Helical" evidence="12">
    <location>
        <begin position="25"/>
        <end position="47"/>
    </location>
</feature>
<dbReference type="EMBL" id="JAJAQI010000068">
    <property type="protein sequence ID" value="MCB4825153.1"/>
    <property type="molecule type" value="Genomic_DNA"/>
</dbReference>
<feature type="region of interest" description="Disordered" evidence="13">
    <location>
        <begin position="443"/>
        <end position="496"/>
    </location>
</feature>
<proteinExistence type="inferred from homology"/>
<evidence type="ECO:0000256" key="1">
    <source>
        <dbReference type="ARBA" id="ARBA00004651"/>
    </source>
</evidence>
<dbReference type="GO" id="GO:0005886">
    <property type="term" value="C:plasma membrane"/>
    <property type="evidence" value="ECO:0007669"/>
    <property type="project" value="UniProtKB-SubCell"/>
</dbReference>
<evidence type="ECO:0000256" key="8">
    <source>
        <dbReference type="ARBA" id="ARBA00022982"/>
    </source>
</evidence>
<feature type="transmembrane region" description="Helical" evidence="12">
    <location>
        <begin position="100"/>
        <end position="123"/>
    </location>
</feature>
<dbReference type="GO" id="GO:0009055">
    <property type="term" value="F:electron transfer activity"/>
    <property type="evidence" value="ECO:0007669"/>
    <property type="project" value="UniProtKB-UniRule"/>
</dbReference>
<evidence type="ECO:0000256" key="10">
    <source>
        <dbReference type="ARBA" id="ARBA00023004"/>
    </source>
</evidence>
<accession>A0A9X1IK83</accession>
<evidence type="ECO:0000256" key="9">
    <source>
        <dbReference type="ARBA" id="ARBA00022989"/>
    </source>
</evidence>
<dbReference type="RefSeq" id="WP_226613872.1">
    <property type="nucleotide sequence ID" value="NZ_JAJAQI010000068.1"/>
</dbReference>
<evidence type="ECO:0000256" key="7">
    <source>
        <dbReference type="ARBA" id="ARBA00022723"/>
    </source>
</evidence>
<dbReference type="InterPro" id="IPR002585">
    <property type="entry name" value="Cyt-d_ubiquinol_oxidase_su_1"/>
</dbReference>
<evidence type="ECO:0000256" key="11">
    <source>
        <dbReference type="ARBA" id="ARBA00023136"/>
    </source>
</evidence>
<keyword evidence="5 12" id="KW-0349">Heme</keyword>
<dbReference type="GO" id="GO:0020037">
    <property type="term" value="F:heme binding"/>
    <property type="evidence" value="ECO:0007669"/>
    <property type="project" value="TreeGrafter"/>
</dbReference>
<comment type="caution">
    <text evidence="14">The sequence shown here is derived from an EMBL/GenBank/DDBJ whole genome shotgun (WGS) entry which is preliminary data.</text>
</comment>
<comment type="subcellular location">
    <subcellularLocation>
        <location evidence="12">Cell inner membrane</location>
    </subcellularLocation>
    <subcellularLocation>
        <location evidence="1">Cell membrane</location>
        <topology evidence="1">Multi-pass membrane protein</topology>
    </subcellularLocation>
</comment>
<keyword evidence="3 12" id="KW-0813">Transport</keyword>
<dbReference type="GO" id="GO:0016682">
    <property type="term" value="F:oxidoreductase activity, acting on diphenols and related substances as donors, oxygen as acceptor"/>
    <property type="evidence" value="ECO:0007669"/>
    <property type="project" value="TreeGrafter"/>
</dbReference>
<protein>
    <submittedName>
        <fullName evidence="14">Cytochrome ubiquinol oxidase subunit I</fullName>
    </submittedName>
</protein>
<keyword evidence="10 12" id="KW-0408">Iron</keyword>
<dbReference type="GO" id="GO:0070069">
    <property type="term" value="C:cytochrome complex"/>
    <property type="evidence" value="ECO:0007669"/>
    <property type="project" value="UniProtKB-UniRule"/>
</dbReference>
<dbReference type="GO" id="GO:0019646">
    <property type="term" value="P:aerobic electron transport chain"/>
    <property type="evidence" value="ECO:0007669"/>
    <property type="project" value="InterPro"/>
</dbReference>
<dbReference type="AlphaFoldDB" id="A0A9X1IK83"/>
<feature type="transmembrane region" description="Helical" evidence="12">
    <location>
        <begin position="361"/>
        <end position="382"/>
    </location>
</feature>
<keyword evidence="15" id="KW-1185">Reference proteome</keyword>
<feature type="compositionally biased region" description="Pro residues" evidence="13">
    <location>
        <begin position="486"/>
        <end position="496"/>
    </location>
</feature>
<evidence type="ECO:0000256" key="2">
    <source>
        <dbReference type="ARBA" id="ARBA00009819"/>
    </source>
</evidence>
<organism evidence="14 15">
    <name type="scientific">Roseicella aerolata</name>
    <dbReference type="NCBI Taxonomy" id="2883479"/>
    <lineage>
        <taxon>Bacteria</taxon>
        <taxon>Pseudomonadati</taxon>
        <taxon>Pseudomonadota</taxon>
        <taxon>Alphaproteobacteria</taxon>
        <taxon>Acetobacterales</taxon>
        <taxon>Roseomonadaceae</taxon>
        <taxon>Roseicella</taxon>
    </lineage>
</organism>
<dbReference type="Proteomes" id="UP001139311">
    <property type="component" value="Unassembled WGS sequence"/>
</dbReference>
<dbReference type="Pfam" id="PF01654">
    <property type="entry name" value="Cyt_bd_oxida_I"/>
    <property type="match status" value="1"/>
</dbReference>
<keyword evidence="9 12" id="KW-1133">Transmembrane helix</keyword>
<evidence type="ECO:0000256" key="13">
    <source>
        <dbReference type="SAM" id="MobiDB-lite"/>
    </source>
</evidence>
<evidence type="ECO:0000313" key="14">
    <source>
        <dbReference type="EMBL" id="MCB4825153.1"/>
    </source>
</evidence>
<evidence type="ECO:0000313" key="15">
    <source>
        <dbReference type="Proteomes" id="UP001139311"/>
    </source>
</evidence>